<dbReference type="WBParaSite" id="nRc.2.0.1.t02794-RA">
    <property type="protein sequence ID" value="nRc.2.0.1.t02794-RA"/>
    <property type="gene ID" value="nRc.2.0.1.g02794"/>
</dbReference>
<keyword evidence="2" id="KW-1185">Reference proteome</keyword>
<sequence length="131" mass="14911">MNNVSNTTSNIQENNDTSIKTTCSLNSTPECRLGLAARRAAQLPKLRDINRRQRPDSVEDTNMMFIYFYCLALLMLSVNIDLSIMEHRNVGCKEINSKETTHTCTQGMDSPYPKKVWQKFTIGQKFGICTL</sequence>
<protein>
    <submittedName>
        <fullName evidence="3">Uncharacterized protein</fullName>
    </submittedName>
</protein>
<accession>A0A915HM90</accession>
<proteinExistence type="predicted"/>
<evidence type="ECO:0000313" key="3">
    <source>
        <dbReference type="WBParaSite" id="nRc.2.0.1.t02794-RA"/>
    </source>
</evidence>
<evidence type="ECO:0000256" key="1">
    <source>
        <dbReference type="SAM" id="Phobius"/>
    </source>
</evidence>
<keyword evidence="1" id="KW-0472">Membrane</keyword>
<evidence type="ECO:0000313" key="2">
    <source>
        <dbReference type="Proteomes" id="UP000887565"/>
    </source>
</evidence>
<keyword evidence="1" id="KW-0812">Transmembrane</keyword>
<feature type="transmembrane region" description="Helical" evidence="1">
    <location>
        <begin position="64"/>
        <end position="84"/>
    </location>
</feature>
<keyword evidence="1" id="KW-1133">Transmembrane helix</keyword>
<organism evidence="2 3">
    <name type="scientific">Romanomermis culicivorax</name>
    <name type="common">Nematode worm</name>
    <dbReference type="NCBI Taxonomy" id="13658"/>
    <lineage>
        <taxon>Eukaryota</taxon>
        <taxon>Metazoa</taxon>
        <taxon>Ecdysozoa</taxon>
        <taxon>Nematoda</taxon>
        <taxon>Enoplea</taxon>
        <taxon>Dorylaimia</taxon>
        <taxon>Mermithida</taxon>
        <taxon>Mermithoidea</taxon>
        <taxon>Mermithidae</taxon>
        <taxon>Romanomermis</taxon>
    </lineage>
</organism>
<name>A0A915HM90_ROMCU</name>
<dbReference type="AlphaFoldDB" id="A0A915HM90"/>
<dbReference type="Proteomes" id="UP000887565">
    <property type="component" value="Unplaced"/>
</dbReference>
<reference evidence="3" key="1">
    <citation type="submission" date="2022-11" db="UniProtKB">
        <authorList>
            <consortium name="WormBaseParasite"/>
        </authorList>
    </citation>
    <scope>IDENTIFICATION</scope>
</reference>